<dbReference type="SUPFAM" id="SSF56601">
    <property type="entry name" value="beta-lactamase/transpeptidase-like"/>
    <property type="match status" value="1"/>
</dbReference>
<comment type="subcellular location">
    <subcellularLocation>
        <location evidence="1">Membrane</location>
    </subcellularLocation>
</comment>
<protein>
    <submittedName>
        <fullName evidence="5">Beta-lactamase</fullName>
    </submittedName>
</protein>
<dbReference type="GO" id="GO:0016020">
    <property type="term" value="C:membrane"/>
    <property type="evidence" value="ECO:0007669"/>
    <property type="project" value="UniProtKB-SubCell"/>
</dbReference>
<dbReference type="RefSeq" id="WP_226576928.1">
    <property type="nucleotide sequence ID" value="NZ_BLAY01000017.1"/>
</dbReference>
<dbReference type="InterPro" id="IPR001466">
    <property type="entry name" value="Beta-lactam-related"/>
</dbReference>
<dbReference type="Pfam" id="PF00144">
    <property type="entry name" value="Beta-lactamase"/>
    <property type="match status" value="1"/>
</dbReference>
<evidence type="ECO:0000259" key="4">
    <source>
        <dbReference type="Pfam" id="PF11954"/>
    </source>
</evidence>
<keyword evidence="2" id="KW-0472">Membrane</keyword>
<dbReference type="Pfam" id="PF11954">
    <property type="entry name" value="DUF3471"/>
    <property type="match status" value="1"/>
</dbReference>
<feature type="domain" description="Beta-lactamase-related" evidence="3">
    <location>
        <begin position="26"/>
        <end position="327"/>
    </location>
</feature>
<organism evidence="5 6">
    <name type="scientific">Microseira wollei NIES-4236</name>
    <dbReference type="NCBI Taxonomy" id="2530354"/>
    <lineage>
        <taxon>Bacteria</taxon>
        <taxon>Bacillati</taxon>
        <taxon>Cyanobacteriota</taxon>
        <taxon>Cyanophyceae</taxon>
        <taxon>Oscillatoriophycideae</taxon>
        <taxon>Aerosakkonematales</taxon>
        <taxon>Aerosakkonemataceae</taxon>
        <taxon>Microseira</taxon>
    </lineage>
</organism>
<feature type="domain" description="Peptidase S12 Pab87-related C-terminal" evidence="4">
    <location>
        <begin position="350"/>
        <end position="429"/>
    </location>
</feature>
<gene>
    <name evidence="5" type="ORF">MiSe_14840</name>
</gene>
<dbReference type="Gene3D" id="3.40.710.10">
    <property type="entry name" value="DD-peptidase/beta-lactamase superfamily"/>
    <property type="match status" value="1"/>
</dbReference>
<dbReference type="PANTHER" id="PTHR46825">
    <property type="entry name" value="D-ALANYL-D-ALANINE-CARBOXYPEPTIDASE/ENDOPEPTIDASE AMPH"/>
    <property type="match status" value="1"/>
</dbReference>
<sequence length="447" mass="49799">MTSEQANNQGIASEMAAYLQAYLETGFFMGSVLVARAGEVLLSQGYGMANLEHSVANTPQTKFRLGSVTKQFTAAAILHLQQQGLLEVNSPLSAYLPDYPQSEQITVHHLLTHTAGIPNYTSFPDYVQQQRKAMTLDEVITWFSNKPLEFTPGDRHSYSNSGYAVLTKLIETVSDRSYADYLQHCIFEPLRMTDSGYDRSEPILSHRASGYRPAEAGYYHAEFLDMSIPVGAGALYSTVEDLYKWDQALYSDAILSETSRHAMFAPAVRIGEEDGDAFYGYGWVIDRLYERDRVAHEGGIDGFTTSLARFPSEQMVIIVLSNLVTAPVGKISNDLAAILWGEPYKLPKQRRAVELDPALYQSYVGDYELTPGVILTVTTEAQRIFTQLTGQERVEIFPESATEFFFKVVDAQLTFVVDETGKASRVVLHQGGRDHMSTRIVSKETPS</sequence>
<dbReference type="InterPro" id="IPR021860">
    <property type="entry name" value="Peptidase_S12_Pab87-rel_C"/>
</dbReference>
<comment type="caution">
    <text evidence="5">The sequence shown here is derived from an EMBL/GenBank/DDBJ whole genome shotgun (WGS) entry which is preliminary data.</text>
</comment>
<dbReference type="Proteomes" id="UP001050975">
    <property type="component" value="Unassembled WGS sequence"/>
</dbReference>
<dbReference type="InterPro" id="IPR012338">
    <property type="entry name" value="Beta-lactam/transpept-like"/>
</dbReference>
<evidence type="ECO:0000256" key="1">
    <source>
        <dbReference type="ARBA" id="ARBA00004370"/>
    </source>
</evidence>
<dbReference type="AlphaFoldDB" id="A0AAV3XBI2"/>
<evidence type="ECO:0000259" key="3">
    <source>
        <dbReference type="Pfam" id="PF00144"/>
    </source>
</evidence>
<dbReference type="EMBL" id="BLAY01000017">
    <property type="protein sequence ID" value="GET36732.1"/>
    <property type="molecule type" value="Genomic_DNA"/>
</dbReference>
<proteinExistence type="predicted"/>
<accession>A0AAV3XBI2</accession>
<evidence type="ECO:0000313" key="5">
    <source>
        <dbReference type="EMBL" id="GET36732.1"/>
    </source>
</evidence>
<name>A0AAV3XBI2_9CYAN</name>
<reference evidence="5" key="1">
    <citation type="submission" date="2019-10" db="EMBL/GenBank/DDBJ databases">
        <title>Draft genome sequece of Microseira wollei NIES-4236.</title>
        <authorList>
            <person name="Yamaguchi H."/>
            <person name="Suzuki S."/>
            <person name="Kawachi M."/>
        </authorList>
    </citation>
    <scope>NUCLEOTIDE SEQUENCE</scope>
    <source>
        <strain evidence="5">NIES-4236</strain>
    </source>
</reference>
<dbReference type="PANTHER" id="PTHR46825:SF11">
    <property type="entry name" value="PENICILLIN-BINDING PROTEIN 4"/>
    <property type="match status" value="1"/>
</dbReference>
<dbReference type="InterPro" id="IPR050491">
    <property type="entry name" value="AmpC-like"/>
</dbReference>
<keyword evidence="6" id="KW-1185">Reference proteome</keyword>
<evidence type="ECO:0000256" key="2">
    <source>
        <dbReference type="ARBA" id="ARBA00023136"/>
    </source>
</evidence>
<evidence type="ECO:0000313" key="6">
    <source>
        <dbReference type="Proteomes" id="UP001050975"/>
    </source>
</evidence>